<name>A0A0C4DJ19_FUSOF</name>
<dbReference type="EnsemblFungi" id="FOXG_17438T0">
    <property type="protein sequence ID" value="FOXG_17438P0"/>
    <property type="gene ID" value="FOXG_17438"/>
</dbReference>
<dbReference type="PANTHER" id="PTHR10622">
    <property type="entry name" value="HET DOMAIN-CONTAINING PROTEIN"/>
    <property type="match status" value="1"/>
</dbReference>
<dbReference type="AlphaFoldDB" id="A0A0C4DJ19"/>
<evidence type="ECO:0000259" key="1">
    <source>
        <dbReference type="Pfam" id="PF06985"/>
    </source>
</evidence>
<sequence length="81" mass="9125">MEGYQKIKKFGQEAANNGFDWVWVDTCCIDKKSSAELSEAINAMFRWYRNAQMSIFLKVEIWTVSAWQGGCLGLLAGTLPA</sequence>
<protein>
    <recommendedName>
        <fullName evidence="1">Heterokaryon incompatibility domain-containing protein</fullName>
    </recommendedName>
</protein>
<dbReference type="STRING" id="426428.A0A0C4DJ19"/>
<dbReference type="Pfam" id="PF06985">
    <property type="entry name" value="HET"/>
    <property type="match status" value="1"/>
</dbReference>
<organism evidence="2 3">
    <name type="scientific">Fusarium oxysporum (strain Fo5176)</name>
    <name type="common">Fusarium vascular wilt</name>
    <dbReference type="NCBI Taxonomy" id="660025"/>
    <lineage>
        <taxon>Eukaryota</taxon>
        <taxon>Fungi</taxon>
        <taxon>Dikarya</taxon>
        <taxon>Ascomycota</taxon>
        <taxon>Pezizomycotina</taxon>
        <taxon>Sordariomycetes</taxon>
        <taxon>Hypocreomycetidae</taxon>
        <taxon>Hypocreales</taxon>
        <taxon>Nectriaceae</taxon>
        <taxon>Fusarium</taxon>
        <taxon>Fusarium oxysporum species complex</taxon>
    </lineage>
</organism>
<evidence type="ECO:0000313" key="2">
    <source>
        <dbReference type="EnsemblFungi" id="FOXG_17438P0"/>
    </source>
</evidence>
<accession>A0A0C4DJ19</accession>
<evidence type="ECO:0000313" key="3">
    <source>
        <dbReference type="Proteomes" id="UP000002489"/>
    </source>
</evidence>
<proteinExistence type="predicted"/>
<dbReference type="PANTHER" id="PTHR10622:SF10">
    <property type="entry name" value="HET DOMAIN-CONTAINING PROTEIN"/>
    <property type="match status" value="1"/>
</dbReference>
<feature type="domain" description="Heterokaryon incompatibility" evidence="1">
    <location>
        <begin position="15"/>
        <end position="56"/>
    </location>
</feature>
<reference evidence="3" key="1">
    <citation type="journal article" date="2012" name="Mol. Plant Microbe Interact.">
        <title>A highly conserved effector in Fusarium oxysporum is required for full virulence on Arabidopsis.</title>
        <authorList>
            <person name="Thatcher L.F."/>
            <person name="Gardiner D.M."/>
            <person name="Kazan K."/>
            <person name="Manners J."/>
        </authorList>
    </citation>
    <scope>NUCLEOTIDE SEQUENCE [LARGE SCALE GENOMIC DNA]</scope>
    <source>
        <strain evidence="3">Fo5176</strain>
    </source>
</reference>
<dbReference type="Proteomes" id="UP000002489">
    <property type="component" value="Unassembled WGS sequence"/>
</dbReference>
<dbReference type="InterPro" id="IPR010730">
    <property type="entry name" value="HET"/>
</dbReference>
<reference evidence="2" key="2">
    <citation type="submission" date="2025-08" db="UniProtKB">
        <authorList>
            <consortium name="EnsemblFungi"/>
        </authorList>
    </citation>
    <scope>IDENTIFICATION</scope>
    <source>
        <strain evidence="2">4287 / CBS 123668 / FGSC 9935 / NRRL 34936</strain>
    </source>
</reference>